<feature type="region of interest" description="Disordered" evidence="1">
    <location>
        <begin position="783"/>
        <end position="818"/>
    </location>
</feature>
<feature type="compositionally biased region" description="Polar residues" evidence="1">
    <location>
        <begin position="409"/>
        <end position="419"/>
    </location>
</feature>
<dbReference type="EMBL" id="CAJNRD030001122">
    <property type="protein sequence ID" value="CAG5101302.1"/>
    <property type="molecule type" value="Genomic_DNA"/>
</dbReference>
<keyword evidence="4" id="KW-1185">Reference proteome</keyword>
<dbReference type="Pfam" id="PF13837">
    <property type="entry name" value="Myb_DNA-bind_4"/>
    <property type="match status" value="1"/>
</dbReference>
<feature type="region of interest" description="Disordered" evidence="1">
    <location>
        <begin position="725"/>
        <end position="762"/>
    </location>
</feature>
<evidence type="ECO:0000259" key="2">
    <source>
        <dbReference type="Pfam" id="PF13837"/>
    </source>
</evidence>
<evidence type="ECO:0000313" key="4">
    <source>
        <dbReference type="Proteomes" id="UP000786811"/>
    </source>
</evidence>
<comment type="caution">
    <text evidence="3">The sequence shown here is derived from an EMBL/GenBank/DDBJ whole genome shotgun (WGS) entry which is preliminary data.</text>
</comment>
<dbReference type="Gene3D" id="1.10.10.60">
    <property type="entry name" value="Homeodomain-like"/>
    <property type="match status" value="1"/>
</dbReference>
<dbReference type="AlphaFoldDB" id="A0A8J2MP28"/>
<dbReference type="OrthoDB" id="691673at2759"/>
<dbReference type="InterPro" id="IPR044822">
    <property type="entry name" value="Myb_DNA-bind_4"/>
</dbReference>
<feature type="domain" description="Myb/SANT-like DNA-binding" evidence="2">
    <location>
        <begin position="10"/>
        <end position="94"/>
    </location>
</feature>
<dbReference type="PANTHER" id="PTHR47595:SF1">
    <property type="entry name" value="MYB_SANT-LIKE DNA-BINDING DOMAIN-CONTAINING PROTEIN"/>
    <property type="match status" value="1"/>
</dbReference>
<feature type="compositionally biased region" description="Low complexity" evidence="1">
    <location>
        <begin position="747"/>
        <end position="757"/>
    </location>
</feature>
<dbReference type="PANTHER" id="PTHR47595">
    <property type="entry name" value="HEAT SHOCK 70 KDA PROTEIN 14"/>
    <property type="match status" value="1"/>
</dbReference>
<sequence>MSDSSDNVKYKWTPDSTSLLVSVWADRQVQKQLEYATKPQLIWESVARYMRKKGYEVTAKQCRSRMKQVLVCYKEAKKSGTRAGVERYYESIDKVLESKRIEKNIINDNGVDTVDSTKVIKSPPKEIKTNVNIRMRQNKFDDPINKNIEVIPGDWQFEHDEYADSSESNETVLARPVYRCFSPMKNAGTSTITDTMPLNKTARRSLLIPSDERIRYENGERYFEIPTKNSVQNVQNQIIQENMMLKTQLRDNIQQQQPEYRPLNINPRPQPQQNILYHPNRVSTNMQRIQSQLQHYCIGNNGARPQEPRKIINPDEELMRNEMHRYYSGTDEYPDMEPNLNQGFISVKNNKAHNLNETYDQTMFGPKVPWQADTTTITNNATFNDDTLSIEFLQDSPSPSENEGVEVNGKSNSYDNRTIPNAPVRTKKIQKLEQLMLNAISSQTEVVNKILAAQDIMVSRILDFDKDRQSRLEDRLNQLMTVVQATVAKKETEPEEVQQINFPTCFSPPPKPGAVPPKLDLVPPKPCRVPCTSPGNVELINQNPVQTRPGVIGPTKPGTIWTKLGPVSQSPFVRAQQQISAVTKAAEHWRTQSSAERRIAQACSSVNNIKSLITETIKFVNNEKLIEERIENARRTLNPEKDQTARRKLFEAPEEKKEPGRKEPCAAIVLTSAFLDIERQAEEKSRYVASRYGEEESNSSDDLLTGQGESYDRLRRLSIRRKPKSVQGNILGDKLDTSTPAKTARDNCNNNNNNNNNYDDEPRQTIQQLADLVMKSARFRNVEPINPGNQQKLSVHFPQRQDLPTRPTREKDRETQRQSCNKAYDWLTDRYSYGDKQSIGQFNEPIYNAHPIGFTAANLNINDENIVRPTFDRQVGFRQDMLKKYQELNDIQNIREMKNRELIDIYAPDSKPRRRGSGDDDDEEFLDTTTTLQPYRKTSSLTSSGTEHSAKAGTNCFTCHNSQIVTVRLLFKLYL</sequence>
<evidence type="ECO:0000256" key="1">
    <source>
        <dbReference type="SAM" id="MobiDB-lite"/>
    </source>
</evidence>
<organism evidence="3 4">
    <name type="scientific">Cotesia congregata</name>
    <name type="common">Parasitoid wasp</name>
    <name type="synonym">Apanteles congregatus</name>
    <dbReference type="NCBI Taxonomy" id="51543"/>
    <lineage>
        <taxon>Eukaryota</taxon>
        <taxon>Metazoa</taxon>
        <taxon>Ecdysozoa</taxon>
        <taxon>Arthropoda</taxon>
        <taxon>Hexapoda</taxon>
        <taxon>Insecta</taxon>
        <taxon>Pterygota</taxon>
        <taxon>Neoptera</taxon>
        <taxon>Endopterygota</taxon>
        <taxon>Hymenoptera</taxon>
        <taxon>Apocrita</taxon>
        <taxon>Ichneumonoidea</taxon>
        <taxon>Braconidae</taxon>
        <taxon>Microgastrinae</taxon>
        <taxon>Cotesia</taxon>
    </lineage>
</organism>
<proteinExistence type="predicted"/>
<reference evidence="3" key="1">
    <citation type="submission" date="2021-04" db="EMBL/GenBank/DDBJ databases">
        <authorList>
            <person name="Chebbi M.A.C M."/>
        </authorList>
    </citation>
    <scope>NUCLEOTIDE SEQUENCE</scope>
</reference>
<feature type="compositionally biased region" description="Polar residues" evidence="1">
    <location>
        <begin position="936"/>
        <end position="947"/>
    </location>
</feature>
<accession>A0A8J2MP28</accession>
<name>A0A8J2MP28_COTCN</name>
<protein>
    <recommendedName>
        <fullName evidence="2">Myb/SANT-like DNA-binding domain-containing protein</fullName>
    </recommendedName>
</protein>
<feature type="region of interest" description="Disordered" evidence="1">
    <location>
        <begin position="907"/>
        <end position="948"/>
    </location>
</feature>
<dbReference type="Proteomes" id="UP000786811">
    <property type="component" value="Unassembled WGS sequence"/>
</dbReference>
<feature type="compositionally biased region" description="Basic and acidic residues" evidence="1">
    <location>
        <begin position="807"/>
        <end position="816"/>
    </location>
</feature>
<evidence type="ECO:0000313" key="3">
    <source>
        <dbReference type="EMBL" id="CAG5101302.1"/>
    </source>
</evidence>
<gene>
    <name evidence="3" type="ORF">HICCMSTLAB_LOCUS10375</name>
</gene>
<feature type="region of interest" description="Disordered" evidence="1">
    <location>
        <begin position="394"/>
        <end position="420"/>
    </location>
</feature>